<accession>A0A2K1QAE6</accession>
<comment type="caution">
    <text evidence="1">The sequence shown here is derived from an EMBL/GenBank/DDBJ whole genome shotgun (WGS) entry which is preliminary data.</text>
</comment>
<evidence type="ECO:0000313" key="1">
    <source>
        <dbReference type="EMBL" id="PNS12011.1"/>
    </source>
</evidence>
<keyword evidence="2" id="KW-1185">Reference proteome</keyword>
<name>A0A2K1QAE6_9GAMM</name>
<dbReference type="Proteomes" id="UP000236345">
    <property type="component" value="Unassembled WGS sequence"/>
</dbReference>
<organism evidence="1 2">
    <name type="scientific">Mixta theicola</name>
    <dbReference type="NCBI Taxonomy" id="1458355"/>
    <lineage>
        <taxon>Bacteria</taxon>
        <taxon>Pseudomonadati</taxon>
        <taxon>Pseudomonadota</taxon>
        <taxon>Gammaproteobacteria</taxon>
        <taxon>Enterobacterales</taxon>
        <taxon>Erwiniaceae</taxon>
        <taxon>Mixta</taxon>
    </lineage>
</organism>
<evidence type="ECO:0000313" key="2">
    <source>
        <dbReference type="Proteomes" id="UP000236345"/>
    </source>
</evidence>
<sequence length="218" mass="23641">MNNHSGVFVNSVESSPLRPRQESTINCASCSAAGAVCLLSLSHSAAVSEEASHYSEHLHDNAMSQLRFQMGSSVDAQIKNINNFILARTGCHGQEYPGFLTLNQANRWMLTKPMGSVFVIYAKGKIRGKEYCHFLNAVRAVNMVYVDFQTNRGGRITGRGRSYPPYPGSLGPATSTAPFVGIITQETASGGSHLHAARQPGSFEPDTLSLRVSAFIKF</sequence>
<proteinExistence type="predicted"/>
<dbReference type="AlphaFoldDB" id="A0A2K1QAE6"/>
<reference evidence="2" key="1">
    <citation type="submission" date="2017-09" db="EMBL/GenBank/DDBJ databases">
        <authorList>
            <person name="Palmer M."/>
            <person name="Steenkamp E.T."/>
            <person name="Coetzee M.P."/>
            <person name="Avontuur J.R."/>
            <person name="Van Zyl E."/>
            <person name="Chan W.-Y."/>
            <person name="Blom J."/>
            <person name="Venter S.N."/>
        </authorList>
    </citation>
    <scope>NUCLEOTIDE SEQUENCE [LARGE SCALE GENOMIC DNA]</scope>
    <source>
        <strain evidence="2">QC88-366</strain>
    </source>
</reference>
<dbReference type="EMBL" id="NWUO01000005">
    <property type="protein sequence ID" value="PNS12011.1"/>
    <property type="molecule type" value="Genomic_DNA"/>
</dbReference>
<protein>
    <submittedName>
        <fullName evidence="1">Uncharacterized protein</fullName>
    </submittedName>
</protein>
<gene>
    <name evidence="1" type="ORF">COO59_08470</name>
</gene>